<feature type="domain" description="Rhodanese" evidence="1">
    <location>
        <begin position="134"/>
        <end position="211"/>
    </location>
</feature>
<organism evidence="2 3">
    <name type="scientific">Pedobacter hiemivivus</name>
    <dbReference type="NCBI Taxonomy" id="2530454"/>
    <lineage>
        <taxon>Bacteria</taxon>
        <taxon>Pseudomonadati</taxon>
        <taxon>Bacteroidota</taxon>
        <taxon>Sphingobacteriia</taxon>
        <taxon>Sphingobacteriales</taxon>
        <taxon>Sphingobacteriaceae</taxon>
        <taxon>Pedobacter</taxon>
    </lineage>
</organism>
<dbReference type="InterPro" id="IPR011032">
    <property type="entry name" value="GroES-like_sf"/>
</dbReference>
<dbReference type="GO" id="GO:0016491">
    <property type="term" value="F:oxidoreductase activity"/>
    <property type="evidence" value="ECO:0007669"/>
    <property type="project" value="InterPro"/>
</dbReference>
<dbReference type="AlphaFoldDB" id="A0A4U1GMK7"/>
<dbReference type="Gene3D" id="3.40.50.720">
    <property type="entry name" value="NAD(P)-binding Rossmann-like Domain"/>
    <property type="match status" value="1"/>
</dbReference>
<dbReference type="InterPro" id="IPR020843">
    <property type="entry name" value="ER"/>
</dbReference>
<sequence length="308" mass="32942">MKAIEITGPIQIEDIKIREIQKPAPAAKEILVRIFAAGINPVDWMAPAYNMFDVLGMPTSYIMGSDFSGVVEAVGLEVTGFKKGDAVFGTLELKKQGSFAEYAVLHEDLAVLKPEELSFETAAAVPLAGQTAQEALFEKLNLKKGERILIQAAAGGVGLFAVQLAHRAGAYVVAVASAKNETFLKSLGADEVFDYHNGYQALSSDFDAVLDSVSSADQTLKLVKKGGRYISLTSAPDQDLAASLGVSAGNFLYQPSSDRLQRLSNLIAAGKLEVILDRNFGFDDIVEALKYQQAGHSRGKNILTIGAK</sequence>
<dbReference type="Pfam" id="PF08240">
    <property type="entry name" value="ADH_N"/>
    <property type="match status" value="1"/>
</dbReference>
<name>A0A4U1GMK7_9SPHI</name>
<dbReference type="PANTHER" id="PTHR44013">
    <property type="entry name" value="ZINC-TYPE ALCOHOL DEHYDROGENASE-LIKE PROTEIN C16A3.02C"/>
    <property type="match status" value="1"/>
</dbReference>
<dbReference type="RefSeq" id="WP_136879144.1">
    <property type="nucleotide sequence ID" value="NZ_SWDX01000001.1"/>
</dbReference>
<dbReference type="Pfam" id="PF13602">
    <property type="entry name" value="ADH_zinc_N_2"/>
    <property type="match status" value="1"/>
</dbReference>
<protein>
    <submittedName>
        <fullName evidence="2">NADP-dependent oxidoreductase</fullName>
    </submittedName>
</protein>
<evidence type="ECO:0000259" key="1">
    <source>
        <dbReference type="PROSITE" id="PS50206"/>
    </source>
</evidence>
<comment type="caution">
    <text evidence="2">The sequence shown here is derived from an EMBL/GenBank/DDBJ whole genome shotgun (WGS) entry which is preliminary data.</text>
</comment>
<dbReference type="PANTHER" id="PTHR44013:SF1">
    <property type="entry name" value="ZINC-TYPE ALCOHOL DEHYDROGENASE-LIKE PROTEIN C16A3.02C"/>
    <property type="match status" value="1"/>
</dbReference>
<dbReference type="InterPro" id="IPR001763">
    <property type="entry name" value="Rhodanese-like_dom"/>
</dbReference>
<gene>
    <name evidence="2" type="ORF">FBD94_03830</name>
</gene>
<dbReference type="CDD" id="cd05289">
    <property type="entry name" value="MDR_like_2"/>
    <property type="match status" value="1"/>
</dbReference>
<dbReference type="EMBL" id="SWDX01000001">
    <property type="protein sequence ID" value="TKC65677.1"/>
    <property type="molecule type" value="Genomic_DNA"/>
</dbReference>
<dbReference type="InterPro" id="IPR036291">
    <property type="entry name" value="NAD(P)-bd_dom_sf"/>
</dbReference>
<proteinExistence type="predicted"/>
<evidence type="ECO:0000313" key="3">
    <source>
        <dbReference type="Proteomes" id="UP000309594"/>
    </source>
</evidence>
<accession>A0A4U1GMK7</accession>
<dbReference type="InterPro" id="IPR052733">
    <property type="entry name" value="Chloroplast_QOR"/>
</dbReference>
<reference evidence="2 3" key="1">
    <citation type="submission" date="2019-04" db="EMBL/GenBank/DDBJ databases">
        <title>Pedobacter sp. RP-1-16 sp. nov., isolated from Arctic soil.</title>
        <authorList>
            <person name="Dahal R.H."/>
            <person name="Kim D.-U."/>
        </authorList>
    </citation>
    <scope>NUCLEOTIDE SEQUENCE [LARGE SCALE GENOMIC DNA]</scope>
    <source>
        <strain evidence="2 3">RP-1-16</strain>
    </source>
</reference>
<dbReference type="SMART" id="SM00829">
    <property type="entry name" value="PKS_ER"/>
    <property type="match status" value="1"/>
</dbReference>
<evidence type="ECO:0000313" key="2">
    <source>
        <dbReference type="EMBL" id="TKC65677.1"/>
    </source>
</evidence>
<dbReference type="SUPFAM" id="SSF51735">
    <property type="entry name" value="NAD(P)-binding Rossmann-fold domains"/>
    <property type="match status" value="1"/>
</dbReference>
<dbReference type="InterPro" id="IPR013154">
    <property type="entry name" value="ADH-like_N"/>
</dbReference>
<dbReference type="Gene3D" id="3.90.180.10">
    <property type="entry name" value="Medium-chain alcohol dehydrogenases, catalytic domain"/>
    <property type="match status" value="1"/>
</dbReference>
<dbReference type="Proteomes" id="UP000309594">
    <property type="component" value="Unassembled WGS sequence"/>
</dbReference>
<dbReference type="SUPFAM" id="SSF50129">
    <property type="entry name" value="GroES-like"/>
    <property type="match status" value="1"/>
</dbReference>
<dbReference type="PROSITE" id="PS50206">
    <property type="entry name" value="RHODANESE_3"/>
    <property type="match status" value="1"/>
</dbReference>